<name>A0ABP1FY55_9CHLO</name>
<evidence type="ECO:0000256" key="1">
    <source>
        <dbReference type="SAM" id="MobiDB-lite"/>
    </source>
</evidence>
<dbReference type="Proteomes" id="UP001497392">
    <property type="component" value="Unassembled WGS sequence"/>
</dbReference>
<gene>
    <name evidence="2" type="primary">g4817</name>
    <name evidence="2" type="ORF">VP750_LOCUS4111</name>
</gene>
<dbReference type="EMBL" id="CAXHTA020000007">
    <property type="protein sequence ID" value="CAL5222452.1"/>
    <property type="molecule type" value="Genomic_DNA"/>
</dbReference>
<accession>A0ABP1FY55</accession>
<evidence type="ECO:0000313" key="2">
    <source>
        <dbReference type="EMBL" id="CAL5222452.1"/>
    </source>
</evidence>
<keyword evidence="3" id="KW-1185">Reference proteome</keyword>
<reference evidence="2 3" key="1">
    <citation type="submission" date="2024-06" db="EMBL/GenBank/DDBJ databases">
        <authorList>
            <person name="Kraege A."/>
            <person name="Thomma B."/>
        </authorList>
    </citation>
    <scope>NUCLEOTIDE SEQUENCE [LARGE SCALE GENOMIC DNA]</scope>
</reference>
<organism evidence="2 3">
    <name type="scientific">Coccomyxa viridis</name>
    <dbReference type="NCBI Taxonomy" id="1274662"/>
    <lineage>
        <taxon>Eukaryota</taxon>
        <taxon>Viridiplantae</taxon>
        <taxon>Chlorophyta</taxon>
        <taxon>core chlorophytes</taxon>
        <taxon>Trebouxiophyceae</taxon>
        <taxon>Trebouxiophyceae incertae sedis</taxon>
        <taxon>Coccomyxaceae</taxon>
        <taxon>Coccomyxa</taxon>
    </lineage>
</organism>
<protein>
    <submittedName>
        <fullName evidence="2">G4817 protein</fullName>
    </submittedName>
</protein>
<proteinExistence type="predicted"/>
<feature type="compositionally biased region" description="Low complexity" evidence="1">
    <location>
        <begin position="64"/>
        <end position="81"/>
    </location>
</feature>
<comment type="caution">
    <text evidence="2">The sequence shown here is derived from an EMBL/GenBank/DDBJ whole genome shotgun (WGS) entry which is preliminary data.</text>
</comment>
<evidence type="ECO:0000313" key="3">
    <source>
        <dbReference type="Proteomes" id="UP001497392"/>
    </source>
</evidence>
<feature type="region of interest" description="Disordered" evidence="1">
    <location>
        <begin position="59"/>
        <end position="81"/>
    </location>
</feature>
<sequence>MGQTCHTSGGSLKVIPAEVHTKVHGALHLDRAIRRSTIDRPDFEQRRETLVRQGATALLNLPNGPASGSGSSGQGASHSSSSTASSSAAACLLGASLGSERYPKPGAICPPRTERFSKPVEDSAQDLCGLLAGTRSGCTKKPGGVTLEVPVAQVLCDAQPTAPTELVLVPTERDRDLDQGFCALSPTGVLEIHEHGKQVASYTDGSLSQGEKEALMAPTSLSLSLGDGNLKVQVSGLGNVDSQVAKTCKAADVDLTRLCFGVNPDSGTRTPDIGRYRNPIGVHHALLRENTAYCEAFGNFKRVSPHPEIVMSRHAVAQCQPIGGSSLERRVTGGPPKSVSVANPREPMLQIELQLDIEDWDGKWHYVRSPTTEIAKLLFAPYMSFVDDFNADNEPYLQRYPAIRRLDAYARFTAVALRFRQAARSGAEVSRRNEAVPGWTLSPSADKIEALSWTKALLTKGYISPSNTSAAFLHIAEESMALAQQSGLSKAKEREHRTHSMAAASMVLLLDEGAAPSSKEYAQAHMLMLELLAADAELPLDAAVLCAISPAAPDASQPVTGRDLRAMLLDGALHWARSSNCFDTMADISARAASLLDRPPAAGMDADMERKGRAMFPAGFNGEEVMAEEIAEFVFDNLPDENTGLVDHLALAWLQLTCAEQQGEVRACRSAAEAYLLAIYLLRTAPVAPEDAAAAEYADSLTGSALRSLQMLFLQMDEDAALSRAQQLVDDARATRNQSLALQAREELKRVPYLMEWTVWVLEAICDLESQSEYRPAWNDELALAKERLERSKVGGGDLSM</sequence>